<proteinExistence type="predicted"/>
<evidence type="ECO:0000313" key="2">
    <source>
        <dbReference type="EMBL" id="JAH94945.1"/>
    </source>
</evidence>
<dbReference type="EMBL" id="GBXM01013632">
    <property type="protein sequence ID" value="JAH94945.1"/>
    <property type="molecule type" value="Transcribed_RNA"/>
</dbReference>
<reference evidence="2" key="1">
    <citation type="submission" date="2014-11" db="EMBL/GenBank/DDBJ databases">
        <authorList>
            <person name="Amaro Gonzalez C."/>
        </authorList>
    </citation>
    <scope>NUCLEOTIDE SEQUENCE</scope>
</reference>
<protein>
    <submittedName>
        <fullName evidence="2">Uncharacterized protein</fullName>
    </submittedName>
</protein>
<dbReference type="AlphaFoldDB" id="A0A0E9WZ96"/>
<evidence type="ECO:0000256" key="1">
    <source>
        <dbReference type="SAM" id="Phobius"/>
    </source>
</evidence>
<sequence>MFKKIYIIHICTDIVKFVKFLHFFLLYLLFIFMWDYFEDCLSFHLPSLHRS</sequence>
<keyword evidence="1" id="KW-0472">Membrane</keyword>
<organism evidence="2">
    <name type="scientific">Anguilla anguilla</name>
    <name type="common">European freshwater eel</name>
    <name type="synonym">Muraena anguilla</name>
    <dbReference type="NCBI Taxonomy" id="7936"/>
    <lineage>
        <taxon>Eukaryota</taxon>
        <taxon>Metazoa</taxon>
        <taxon>Chordata</taxon>
        <taxon>Craniata</taxon>
        <taxon>Vertebrata</taxon>
        <taxon>Euteleostomi</taxon>
        <taxon>Actinopterygii</taxon>
        <taxon>Neopterygii</taxon>
        <taxon>Teleostei</taxon>
        <taxon>Anguilliformes</taxon>
        <taxon>Anguillidae</taxon>
        <taxon>Anguilla</taxon>
    </lineage>
</organism>
<reference evidence="2" key="2">
    <citation type="journal article" date="2015" name="Fish Shellfish Immunol.">
        <title>Early steps in the European eel (Anguilla anguilla)-Vibrio vulnificus interaction in the gills: Role of the RtxA13 toxin.</title>
        <authorList>
            <person name="Callol A."/>
            <person name="Pajuelo D."/>
            <person name="Ebbesson L."/>
            <person name="Teles M."/>
            <person name="MacKenzie S."/>
            <person name="Amaro C."/>
        </authorList>
    </citation>
    <scope>NUCLEOTIDE SEQUENCE</scope>
</reference>
<accession>A0A0E9WZ96</accession>
<name>A0A0E9WZ96_ANGAN</name>
<feature type="transmembrane region" description="Helical" evidence="1">
    <location>
        <begin position="20"/>
        <end position="37"/>
    </location>
</feature>
<keyword evidence="1" id="KW-1133">Transmembrane helix</keyword>
<keyword evidence="1" id="KW-0812">Transmembrane</keyword>